<feature type="compositionally biased region" description="Low complexity" evidence="1">
    <location>
        <begin position="352"/>
        <end position="369"/>
    </location>
</feature>
<evidence type="ECO:0000313" key="4">
    <source>
        <dbReference type="Proteomes" id="UP001629113"/>
    </source>
</evidence>
<keyword evidence="2" id="KW-1133">Transmembrane helix</keyword>
<accession>A0ABR4PGV6</accession>
<protein>
    <submittedName>
        <fullName evidence="3">F-box domain-containing protein</fullName>
    </submittedName>
</protein>
<keyword evidence="2" id="KW-0472">Membrane</keyword>
<keyword evidence="4" id="KW-1185">Reference proteome</keyword>
<reference evidence="3 4" key="1">
    <citation type="submission" date="2024-06" db="EMBL/GenBank/DDBJ databases">
        <title>Complete genome of Phlyctema vagabunda strain 19-DSS-EL-015.</title>
        <authorList>
            <person name="Fiorenzani C."/>
        </authorList>
    </citation>
    <scope>NUCLEOTIDE SEQUENCE [LARGE SCALE GENOMIC DNA]</scope>
    <source>
        <strain evidence="3 4">19-DSS-EL-015</strain>
    </source>
</reference>
<evidence type="ECO:0000256" key="2">
    <source>
        <dbReference type="SAM" id="Phobius"/>
    </source>
</evidence>
<feature type="region of interest" description="Disordered" evidence="1">
    <location>
        <begin position="594"/>
        <end position="615"/>
    </location>
</feature>
<name>A0ABR4PGV6_9HELO</name>
<sequence length="660" mass="74196">MTCKSLQYLIMDDRISSIIIRSKAAHSLEATTSKNLKQKAAAALRRIAKRRDAIANTEPFYVAIIGVADVFLYLKGVLCYIIGNNIRVLNLHNSSHHETVIDIPQLLQHTPTNLNDNAKGSFQILYYSDDIISCCYKSAGFDETPWLVAFDISKRIVLIVKELSSTDKLFARHNSEFLYFGTHSEMGMDGHKKWVFQGYQFATKKWFENKVHVPELVGSEIGQTVCFEFHEGYFYALSNQTSFEVEEIDWTSFYHCVRFPLCSPCKDLVEYSEQEEMWRRQHLEGPIDDRWTSLQLDIDEASGELRIVESRTEWQQGSSKRQRTCYTTEIVFPETDSTGDTRSFDSTHEIPSSASNSSSSSESSSSSSSDKTCSTATDCDLTSFPDVQVTRLIDKFDNPHHLPSRPRLACFTHPGDIASELPTLSNVPFRTYDSTSNTFLDLITEAELTDGLFKQNLRLRSLSRKLGPVPRDAGDLVRPSDEVACSTKERYRESEVQFWPDPKRLKSPGPSLKDLQELLNPQNASLVEGTADERSLVYSVGFKNAPQALIFVSFDPAIKLKGLQSWWGVKGIGEGPHIDGRATGGRVSGIREELVPNREEEQESTEKGKGKEMGGPIIPCGSISHDITSTSLVDSVGCHCWVSIEKAMYCDINRNYWLGA</sequence>
<feature type="transmembrane region" description="Helical" evidence="2">
    <location>
        <begin position="60"/>
        <end position="83"/>
    </location>
</feature>
<feature type="region of interest" description="Disordered" evidence="1">
    <location>
        <begin position="334"/>
        <end position="372"/>
    </location>
</feature>
<comment type="caution">
    <text evidence="3">The sequence shown here is derived from an EMBL/GenBank/DDBJ whole genome shotgun (WGS) entry which is preliminary data.</text>
</comment>
<evidence type="ECO:0000256" key="1">
    <source>
        <dbReference type="SAM" id="MobiDB-lite"/>
    </source>
</evidence>
<feature type="compositionally biased region" description="Basic and acidic residues" evidence="1">
    <location>
        <begin position="594"/>
        <end position="612"/>
    </location>
</feature>
<proteinExistence type="predicted"/>
<keyword evidence="2" id="KW-0812">Transmembrane</keyword>
<evidence type="ECO:0000313" key="3">
    <source>
        <dbReference type="EMBL" id="KAL3422569.1"/>
    </source>
</evidence>
<gene>
    <name evidence="3" type="ORF">PVAG01_06725</name>
</gene>
<dbReference type="Proteomes" id="UP001629113">
    <property type="component" value="Unassembled WGS sequence"/>
</dbReference>
<dbReference type="EMBL" id="JBFCZG010000005">
    <property type="protein sequence ID" value="KAL3422569.1"/>
    <property type="molecule type" value="Genomic_DNA"/>
</dbReference>
<organism evidence="3 4">
    <name type="scientific">Phlyctema vagabunda</name>
    <dbReference type="NCBI Taxonomy" id="108571"/>
    <lineage>
        <taxon>Eukaryota</taxon>
        <taxon>Fungi</taxon>
        <taxon>Dikarya</taxon>
        <taxon>Ascomycota</taxon>
        <taxon>Pezizomycotina</taxon>
        <taxon>Leotiomycetes</taxon>
        <taxon>Helotiales</taxon>
        <taxon>Dermateaceae</taxon>
        <taxon>Phlyctema</taxon>
    </lineage>
</organism>